<protein>
    <submittedName>
        <fullName evidence="4">Tubulin polyglutamylase TTLL4</fullName>
    </submittedName>
</protein>
<dbReference type="PANTHER" id="PTHR12241:SF162">
    <property type="entry name" value="TUBULIN MONOGLUTAMYLASE TTLL4"/>
    <property type="match status" value="1"/>
</dbReference>
<evidence type="ECO:0000256" key="1">
    <source>
        <dbReference type="ARBA" id="ARBA00022598"/>
    </source>
</evidence>
<dbReference type="SUPFAM" id="SSF56059">
    <property type="entry name" value="Glutathione synthetase ATP-binding domain-like"/>
    <property type="match status" value="1"/>
</dbReference>
<dbReference type="EMBL" id="GDIQ01002829">
    <property type="protein sequence ID" value="JAN91908.1"/>
    <property type="molecule type" value="Transcribed_RNA"/>
</dbReference>
<dbReference type="GO" id="GO:0015631">
    <property type="term" value="F:tubulin binding"/>
    <property type="evidence" value="ECO:0007669"/>
    <property type="project" value="TreeGrafter"/>
</dbReference>
<reference evidence="4" key="1">
    <citation type="submission" date="2015-10" db="EMBL/GenBank/DDBJ databases">
        <title>EvidentialGene: Evidence-directed Construction of Complete mRNA Transcriptomes without Genomes.</title>
        <authorList>
            <person name="Gilbert D.G."/>
        </authorList>
    </citation>
    <scope>NUCLEOTIDE SEQUENCE</scope>
</reference>
<dbReference type="GO" id="GO:0070740">
    <property type="term" value="F:tubulin-glutamic acid ligase activity"/>
    <property type="evidence" value="ECO:0007669"/>
    <property type="project" value="TreeGrafter"/>
</dbReference>
<dbReference type="GO" id="GO:0036064">
    <property type="term" value="C:ciliary basal body"/>
    <property type="evidence" value="ECO:0007669"/>
    <property type="project" value="TreeGrafter"/>
</dbReference>
<dbReference type="Pfam" id="PF03133">
    <property type="entry name" value="TTL"/>
    <property type="match status" value="1"/>
</dbReference>
<organism evidence="4">
    <name type="scientific">Daphnia magna</name>
    <dbReference type="NCBI Taxonomy" id="35525"/>
    <lineage>
        <taxon>Eukaryota</taxon>
        <taxon>Metazoa</taxon>
        <taxon>Ecdysozoa</taxon>
        <taxon>Arthropoda</taxon>
        <taxon>Crustacea</taxon>
        <taxon>Branchiopoda</taxon>
        <taxon>Diplostraca</taxon>
        <taxon>Cladocera</taxon>
        <taxon>Anomopoda</taxon>
        <taxon>Daphniidae</taxon>
        <taxon>Daphnia</taxon>
    </lineage>
</organism>
<evidence type="ECO:0000313" key="4">
    <source>
        <dbReference type="EMBL" id="JAN46670.1"/>
    </source>
</evidence>
<evidence type="ECO:0000256" key="3">
    <source>
        <dbReference type="ARBA" id="ARBA00022840"/>
    </source>
</evidence>
<accession>A0A0P6G704</accession>
<dbReference type="PANTHER" id="PTHR12241">
    <property type="entry name" value="TUBULIN POLYGLUTAMYLASE"/>
    <property type="match status" value="1"/>
</dbReference>
<name>A0A0P6G704_9CRUS</name>
<dbReference type="InterPro" id="IPR004344">
    <property type="entry name" value="TTL/TTLL_fam"/>
</dbReference>
<keyword evidence="1" id="KW-0436">Ligase</keyword>
<proteinExistence type="predicted"/>
<keyword evidence="3" id="KW-0067">ATP-binding</keyword>
<dbReference type="GO" id="GO:0005524">
    <property type="term" value="F:ATP binding"/>
    <property type="evidence" value="ECO:0007669"/>
    <property type="project" value="UniProtKB-KW"/>
</dbReference>
<sequence length="716" mass="81485">MPKPRMIEKVVTDSGTECQHSTSILSDQHTNKVKPAVVKKKLVKKSLRKVHPAHTINGKSKASSYDRVSNSTCKKAKINGKSIYASIQSENDCDASSSVPSLASNFSGEGRNIDQEQLTTFCSTALQFTELDSSESVQIPADDESCSYITEEECDAKETEPLTFSSDKADVFQPALRFSAFSGVPPYLNFCLHDEKVVELPWIIRRCLKWKLSTITPVVVRKTVVNSGFRVIKEPKDWIGTWGKHMKSPLFTSILEHQKVNHFPGTFQIGRKDRLWRNMQKMVAKYGNEEFGFLPQTFVLPHDLRLLRKHWSRRTTDVPWIIKPPASARGTGIQVIHEWNQLPRKKPLVVQSYVKNPYLINGTKFDIRLYVFVTSVNPLRIYLYENGLVRFASLTYSTEMNSLDDLYVHLTNYSVNKHCEGYVANEDANVCQGHKWTLASLWTYFLGLGVDVEAIKSSLSDIVIKTLLSVTPALNEMLKNNVANRYSCFELFGFDILLDSDLKPWLLEVNISPSLHSTSSLDLSVKGPLIKNVLNMARFQFPNNASSLSKEHLANYISTYFKERVCEKSSESDEGSQYCHDPSCSRFDLSEEATKKHEFYENIVQRAVSVPSGSCWTVQNQGHKVPTDIVEETNILDGLTRDDVQHLIETEDELSQSTGFTRVFPSVNSERYFRFMDKISYYDMLLNEWQKKFGCLGDRTLAIDYLKSHHETTKLS</sequence>
<keyword evidence="2" id="KW-0547">Nucleotide-binding</keyword>
<dbReference type="AlphaFoldDB" id="A0A0P6G704"/>
<dbReference type="OrthoDB" id="202825at2759"/>
<dbReference type="PROSITE" id="PS51221">
    <property type="entry name" value="TTL"/>
    <property type="match status" value="1"/>
</dbReference>
<dbReference type="Gene3D" id="3.30.470.20">
    <property type="entry name" value="ATP-grasp fold, B domain"/>
    <property type="match status" value="1"/>
</dbReference>
<evidence type="ECO:0000256" key="2">
    <source>
        <dbReference type="ARBA" id="ARBA00022741"/>
    </source>
</evidence>
<dbReference type="EMBL" id="GDIQ01048067">
    <property type="protein sequence ID" value="JAN46670.1"/>
    <property type="molecule type" value="Transcribed_RNA"/>
</dbReference>
<dbReference type="GO" id="GO:0000226">
    <property type="term" value="P:microtubule cytoskeleton organization"/>
    <property type="evidence" value="ECO:0007669"/>
    <property type="project" value="TreeGrafter"/>
</dbReference>